<sequence>MRSKSSSNFWWIVAAIALLFIFGDEILGLIAGVFAMLLAIGITGIVVIAVVAGAFALVLMIGGSVALAMMAAVFALAVVLFSWLWPFLLLAAIIYLMVRKRPKAV</sequence>
<proteinExistence type="predicted"/>
<gene>
    <name evidence="2" type="ORF">IDSA_09710</name>
</gene>
<name>A0A094IX16_9GAMM</name>
<keyword evidence="3" id="KW-1185">Reference proteome</keyword>
<dbReference type="RefSeq" id="WP_034776262.1">
    <property type="nucleotide sequence ID" value="NZ_JPER01000005.1"/>
</dbReference>
<keyword evidence="1" id="KW-0472">Membrane</keyword>
<evidence type="ECO:0000313" key="2">
    <source>
        <dbReference type="EMBL" id="KFZ30334.1"/>
    </source>
</evidence>
<dbReference type="OrthoDB" id="6241396at2"/>
<keyword evidence="1" id="KW-0812">Transmembrane</keyword>
<keyword evidence="1" id="KW-1133">Transmembrane helix</keyword>
<feature type="transmembrane region" description="Helical" evidence="1">
    <location>
        <begin position="12"/>
        <end position="38"/>
    </location>
</feature>
<dbReference type="Proteomes" id="UP000054363">
    <property type="component" value="Unassembled WGS sequence"/>
</dbReference>
<dbReference type="STRING" id="435908.IDSA_09710"/>
<feature type="transmembrane region" description="Helical" evidence="1">
    <location>
        <begin position="73"/>
        <end position="98"/>
    </location>
</feature>
<evidence type="ECO:0000256" key="1">
    <source>
        <dbReference type="SAM" id="Phobius"/>
    </source>
</evidence>
<reference evidence="2 3" key="1">
    <citation type="submission" date="2014-06" db="EMBL/GenBank/DDBJ databases">
        <title>The draft genome sequence of Idiomarina salinarum ISL-52.</title>
        <authorList>
            <person name="Du J."/>
            <person name="Shao Z."/>
        </authorList>
    </citation>
    <scope>NUCLEOTIDE SEQUENCE [LARGE SCALE GENOMIC DNA]</scope>
    <source>
        <strain evidence="2 3">ISL-52</strain>
    </source>
</reference>
<organism evidence="2 3">
    <name type="scientific">Pseudidiomarina salinarum</name>
    <dbReference type="NCBI Taxonomy" id="435908"/>
    <lineage>
        <taxon>Bacteria</taxon>
        <taxon>Pseudomonadati</taxon>
        <taxon>Pseudomonadota</taxon>
        <taxon>Gammaproteobacteria</taxon>
        <taxon>Alteromonadales</taxon>
        <taxon>Idiomarinaceae</taxon>
        <taxon>Pseudidiomarina</taxon>
    </lineage>
</organism>
<accession>A0A094IX16</accession>
<dbReference type="eggNOG" id="ENOG5031ICW">
    <property type="taxonomic scope" value="Bacteria"/>
</dbReference>
<protein>
    <submittedName>
        <fullName evidence="2">Uncharacterized protein</fullName>
    </submittedName>
</protein>
<comment type="caution">
    <text evidence="2">The sequence shown here is derived from an EMBL/GenBank/DDBJ whole genome shotgun (WGS) entry which is preliminary data.</text>
</comment>
<feature type="transmembrane region" description="Helical" evidence="1">
    <location>
        <begin position="45"/>
        <end position="67"/>
    </location>
</feature>
<dbReference type="AlphaFoldDB" id="A0A094IX16"/>
<evidence type="ECO:0000313" key="3">
    <source>
        <dbReference type="Proteomes" id="UP000054363"/>
    </source>
</evidence>
<dbReference type="EMBL" id="JPER01000005">
    <property type="protein sequence ID" value="KFZ30334.1"/>
    <property type="molecule type" value="Genomic_DNA"/>
</dbReference>